<dbReference type="Proteomes" id="UP000186817">
    <property type="component" value="Unassembled WGS sequence"/>
</dbReference>
<evidence type="ECO:0000313" key="3">
    <source>
        <dbReference type="Proteomes" id="UP000186817"/>
    </source>
</evidence>
<proteinExistence type="predicted"/>
<accession>A0A1Q9EDE8</accession>
<evidence type="ECO:0000256" key="1">
    <source>
        <dbReference type="SAM" id="MobiDB-lite"/>
    </source>
</evidence>
<sequence length="619" mass="67797">MAALLLSTFAGTDGLEMLLAQTVEREFQQQGHNFFQCVMLTFDEVRPGQGLLEDVFKVFVGGGYMPLRRNHEAETRYASWEYCAKAWLMNSGDIPHVPTAMETSHARRFRCTFLRNTLTYESGEVSIKDRIFAADADAKSFCSSPSAVWVFYHDWLFPYMTRRTPSQWYEALAHVATGSQTAKDTDWLLRRLARVTDTSSPDEQPEGPKNSCGSAAAAAAERLVREAHSLVTTAFFAPSAINRLAAEYNPGVGARSKGSTKRLRVEYLQEAIQKWPHLIRQCSAVAGKQLKFQRRSVDPVAMDLALQLVDDGPEAVFGTWAEWTWPTDLTGEPIADIFYEGEDAKAWPDARAREAVCPAGTVEFDQSTAISIMIKAATSHAIPTPCLRLYQQHKNAWRSAVATYYETDAEVAKTQLMKAVFGFPVPVAGQESKGILPLLEGLASESALLRGAICQDFPHILEAMVEAGRPRPETSTLAFYLFEEEDKAMRHFVDLLPEHGWLLVTPVFDAVLAAPGPETVPGTEDTLMQQFEADTGLLMHMSVLATSDSGGVPGPACALQDESGGGGKLLEEAETQMLDEPGVASVPSIPEAPAPDQSLDDSAPKRRRTGKAPAQNGSS</sequence>
<protein>
    <submittedName>
        <fullName evidence="2">Uncharacterized protein</fullName>
    </submittedName>
</protein>
<keyword evidence="3" id="KW-1185">Reference proteome</keyword>
<reference evidence="2 3" key="1">
    <citation type="submission" date="2016-02" db="EMBL/GenBank/DDBJ databases">
        <title>Genome analysis of coral dinoflagellate symbionts highlights evolutionary adaptations to a symbiotic lifestyle.</title>
        <authorList>
            <person name="Aranda M."/>
            <person name="Li Y."/>
            <person name="Liew Y.J."/>
            <person name="Baumgarten S."/>
            <person name="Simakov O."/>
            <person name="Wilson M."/>
            <person name="Piel J."/>
            <person name="Ashoor H."/>
            <person name="Bougouffa S."/>
            <person name="Bajic V.B."/>
            <person name="Ryu T."/>
            <person name="Ravasi T."/>
            <person name="Bayer T."/>
            <person name="Micklem G."/>
            <person name="Kim H."/>
            <person name="Bhak J."/>
            <person name="Lajeunesse T.C."/>
            <person name="Voolstra C.R."/>
        </authorList>
    </citation>
    <scope>NUCLEOTIDE SEQUENCE [LARGE SCALE GENOMIC DNA]</scope>
    <source>
        <strain evidence="2 3">CCMP2467</strain>
    </source>
</reference>
<name>A0A1Q9EDE8_SYMMI</name>
<dbReference type="AlphaFoldDB" id="A0A1Q9EDE8"/>
<organism evidence="2 3">
    <name type="scientific">Symbiodinium microadriaticum</name>
    <name type="common">Dinoflagellate</name>
    <name type="synonym">Zooxanthella microadriatica</name>
    <dbReference type="NCBI Taxonomy" id="2951"/>
    <lineage>
        <taxon>Eukaryota</taxon>
        <taxon>Sar</taxon>
        <taxon>Alveolata</taxon>
        <taxon>Dinophyceae</taxon>
        <taxon>Suessiales</taxon>
        <taxon>Symbiodiniaceae</taxon>
        <taxon>Symbiodinium</taxon>
    </lineage>
</organism>
<feature type="region of interest" description="Disordered" evidence="1">
    <location>
        <begin position="550"/>
        <end position="619"/>
    </location>
</feature>
<dbReference type="OrthoDB" id="10270622at2759"/>
<gene>
    <name evidence="2" type="ORF">AK812_SmicGene11351</name>
</gene>
<comment type="caution">
    <text evidence="2">The sequence shown here is derived from an EMBL/GenBank/DDBJ whole genome shotgun (WGS) entry which is preliminary data.</text>
</comment>
<evidence type="ECO:0000313" key="2">
    <source>
        <dbReference type="EMBL" id="OLQ05460.1"/>
    </source>
</evidence>
<dbReference type="EMBL" id="LSRX01000184">
    <property type="protein sequence ID" value="OLQ05460.1"/>
    <property type="molecule type" value="Genomic_DNA"/>
</dbReference>